<dbReference type="Gene3D" id="1.20.1280.50">
    <property type="match status" value="1"/>
</dbReference>
<dbReference type="EMBL" id="JAUIZM010000007">
    <property type="protein sequence ID" value="KAK1375293.1"/>
    <property type="molecule type" value="Genomic_DNA"/>
</dbReference>
<feature type="domain" description="F-box" evidence="2">
    <location>
        <begin position="27"/>
        <end position="74"/>
    </location>
</feature>
<dbReference type="PANTHER" id="PTHR44259:SF114">
    <property type="entry name" value="OS06G0707300 PROTEIN"/>
    <property type="match status" value="1"/>
</dbReference>
<dbReference type="Proteomes" id="UP001237642">
    <property type="component" value="Unassembled WGS sequence"/>
</dbReference>
<organism evidence="3 4">
    <name type="scientific">Heracleum sosnowskyi</name>
    <dbReference type="NCBI Taxonomy" id="360622"/>
    <lineage>
        <taxon>Eukaryota</taxon>
        <taxon>Viridiplantae</taxon>
        <taxon>Streptophyta</taxon>
        <taxon>Embryophyta</taxon>
        <taxon>Tracheophyta</taxon>
        <taxon>Spermatophyta</taxon>
        <taxon>Magnoliopsida</taxon>
        <taxon>eudicotyledons</taxon>
        <taxon>Gunneridae</taxon>
        <taxon>Pentapetalae</taxon>
        <taxon>asterids</taxon>
        <taxon>campanulids</taxon>
        <taxon>Apiales</taxon>
        <taxon>Apiaceae</taxon>
        <taxon>Apioideae</taxon>
        <taxon>apioid superclade</taxon>
        <taxon>Tordylieae</taxon>
        <taxon>Tordyliinae</taxon>
        <taxon>Heracleum</taxon>
    </lineage>
</organism>
<dbReference type="AlphaFoldDB" id="A0AAD8HYE3"/>
<keyword evidence="4" id="KW-1185">Reference proteome</keyword>
<feature type="domain" description="KIB1-4 beta-propeller" evidence="1">
    <location>
        <begin position="122"/>
        <end position="387"/>
    </location>
</feature>
<dbReference type="PANTHER" id="PTHR44259">
    <property type="entry name" value="OS07G0183000 PROTEIN-RELATED"/>
    <property type="match status" value="1"/>
</dbReference>
<dbReference type="Pfam" id="PF12937">
    <property type="entry name" value="F-box-like"/>
    <property type="match status" value="1"/>
</dbReference>
<dbReference type="InterPro" id="IPR036047">
    <property type="entry name" value="F-box-like_dom_sf"/>
</dbReference>
<name>A0AAD8HYE3_9APIA</name>
<protein>
    <submittedName>
        <fullName evidence="3">DUF295 domain-containing protein</fullName>
    </submittedName>
</protein>
<comment type="caution">
    <text evidence="3">The sequence shown here is derived from an EMBL/GenBank/DDBJ whole genome shotgun (WGS) entry which is preliminary data.</text>
</comment>
<dbReference type="InterPro" id="IPR001810">
    <property type="entry name" value="F-box_dom"/>
</dbReference>
<reference evidence="3" key="2">
    <citation type="submission" date="2023-05" db="EMBL/GenBank/DDBJ databases">
        <authorList>
            <person name="Schelkunov M.I."/>
        </authorList>
    </citation>
    <scope>NUCLEOTIDE SEQUENCE</scope>
    <source>
        <strain evidence="3">Hsosn_3</strain>
        <tissue evidence="3">Leaf</tissue>
    </source>
</reference>
<evidence type="ECO:0000259" key="2">
    <source>
        <dbReference type="Pfam" id="PF12937"/>
    </source>
</evidence>
<dbReference type="InterPro" id="IPR005174">
    <property type="entry name" value="KIB1-4_b-propeller"/>
</dbReference>
<proteinExistence type="predicted"/>
<evidence type="ECO:0000313" key="4">
    <source>
        <dbReference type="Proteomes" id="UP001237642"/>
    </source>
</evidence>
<evidence type="ECO:0000259" key="1">
    <source>
        <dbReference type="Pfam" id="PF03478"/>
    </source>
</evidence>
<dbReference type="SUPFAM" id="SSF81383">
    <property type="entry name" value="F-box domain"/>
    <property type="match status" value="1"/>
</dbReference>
<dbReference type="Pfam" id="PF03478">
    <property type="entry name" value="Beta-prop_KIB1-4"/>
    <property type="match status" value="1"/>
</dbReference>
<sequence>MNQLKVDVSFNPKQRNTSCVIIRRVSWADIPADILFIIFGILRDINHNSFLDLYQCLAVCRSWRFVAKQIWRNHILPTTPWLLQEDDANNKIVFNTNPYKWHKHLRLDTNDEESSFYFDFNSYGMKIYASYDGWLLLGTSMYQPLLYNPVTKLLLQLPPLPGHLHLNFHMKFVSSRSRPTDPNCIICLKFSKKRDYMNCSGTTLMFCKPASSTSWLRLEENVEDFIFCGGQFYAIAASGALSVYNDDVIYGSVDPYTSRTWRKMEIGSELCGNSRSVNDVHRCFFYLVESKTGEMLMIKRIFERRCYTTKSFCIFKLKYRSDTIYGHYNYCYWDEISSLSENEALLLGWNDCISISMDEQHDAYKSNCIYFYDEDTWGKVMAYGIYDFRRRSILKKSEESDLYYCRFFNPSKPSNL</sequence>
<reference evidence="3" key="1">
    <citation type="submission" date="2023-02" db="EMBL/GenBank/DDBJ databases">
        <title>Genome of toxic invasive species Heracleum sosnowskyi carries increased number of genes despite the absence of recent whole-genome duplications.</title>
        <authorList>
            <person name="Schelkunov M."/>
            <person name="Shtratnikova V."/>
            <person name="Makarenko M."/>
            <person name="Klepikova A."/>
            <person name="Omelchenko D."/>
            <person name="Novikova G."/>
            <person name="Obukhova E."/>
            <person name="Bogdanov V."/>
            <person name="Penin A."/>
            <person name="Logacheva M."/>
        </authorList>
    </citation>
    <scope>NUCLEOTIDE SEQUENCE</scope>
    <source>
        <strain evidence="3">Hsosn_3</strain>
        <tissue evidence="3">Leaf</tissue>
    </source>
</reference>
<dbReference type="InterPro" id="IPR050942">
    <property type="entry name" value="F-box_BR-signaling"/>
</dbReference>
<accession>A0AAD8HYE3</accession>
<evidence type="ECO:0000313" key="3">
    <source>
        <dbReference type="EMBL" id="KAK1375293.1"/>
    </source>
</evidence>
<gene>
    <name evidence="3" type="ORF">POM88_031486</name>
</gene>